<evidence type="ECO:0000256" key="1">
    <source>
        <dbReference type="SAM" id="MobiDB-lite"/>
    </source>
</evidence>
<dbReference type="OrthoDB" id="9978054at2"/>
<reference evidence="4" key="1">
    <citation type="submission" date="2018-05" db="EMBL/GenBank/DDBJ databases">
        <authorList>
            <person name="Li X."/>
        </authorList>
    </citation>
    <scope>NUCLEOTIDE SEQUENCE [LARGE SCALE GENOMIC DNA]</scope>
    <source>
        <strain evidence="4">HKS-05</strain>
    </source>
</reference>
<evidence type="ECO:0000313" key="3">
    <source>
        <dbReference type="EMBL" id="RAK60954.1"/>
    </source>
</evidence>
<dbReference type="Proteomes" id="UP000249842">
    <property type="component" value="Unassembled WGS sequence"/>
</dbReference>
<dbReference type="RefSeq" id="WP_111458246.1">
    <property type="nucleotide sequence ID" value="NZ_QFYP01000001.1"/>
</dbReference>
<accession>A0A328B507</accession>
<feature type="compositionally biased region" description="Basic and acidic residues" evidence="1">
    <location>
        <begin position="121"/>
        <end position="131"/>
    </location>
</feature>
<feature type="region of interest" description="Disordered" evidence="1">
    <location>
        <begin position="120"/>
        <end position="164"/>
    </location>
</feature>
<comment type="caution">
    <text evidence="3">The sequence shown here is derived from an EMBL/GenBank/DDBJ whole genome shotgun (WGS) entry which is preliminary data.</text>
</comment>
<feature type="compositionally biased region" description="Gly residues" evidence="1">
    <location>
        <begin position="151"/>
        <end position="164"/>
    </location>
</feature>
<proteinExistence type="predicted"/>
<protein>
    <submittedName>
        <fullName evidence="3">Uncharacterized protein</fullName>
    </submittedName>
</protein>
<sequence>MTTLPYDEHASIRRESRAEASPRTDIAPIGPGLRFLFVAWFVAAAFWVASMVIDVGILEAAMKQAPVGGGVDAGGLGFLLMDVIGVLVLGVAIAYGLARYATRDRREDAVTEASTAALYDQIEREGGEDLTARSPDAQTPEQRDAYRAAQSGGGQPGGGQSTQG</sequence>
<gene>
    <name evidence="3" type="ORF">DJ021_14615</name>
</gene>
<organism evidence="3 4">
    <name type="scientific">Phenylobacterium hankyongense</name>
    <dbReference type="NCBI Taxonomy" id="1813876"/>
    <lineage>
        <taxon>Bacteria</taxon>
        <taxon>Pseudomonadati</taxon>
        <taxon>Pseudomonadota</taxon>
        <taxon>Alphaproteobacteria</taxon>
        <taxon>Caulobacterales</taxon>
        <taxon>Caulobacteraceae</taxon>
        <taxon>Phenylobacterium</taxon>
    </lineage>
</organism>
<name>A0A328B507_9CAUL</name>
<evidence type="ECO:0000256" key="2">
    <source>
        <dbReference type="SAM" id="Phobius"/>
    </source>
</evidence>
<feature type="transmembrane region" description="Helical" evidence="2">
    <location>
        <begin position="33"/>
        <end position="53"/>
    </location>
</feature>
<dbReference type="EMBL" id="QFYP01000001">
    <property type="protein sequence ID" value="RAK60954.1"/>
    <property type="molecule type" value="Genomic_DNA"/>
</dbReference>
<keyword evidence="2" id="KW-1133">Transmembrane helix</keyword>
<keyword evidence="2" id="KW-0812">Transmembrane</keyword>
<keyword evidence="4" id="KW-1185">Reference proteome</keyword>
<dbReference type="AlphaFoldDB" id="A0A328B507"/>
<evidence type="ECO:0000313" key="4">
    <source>
        <dbReference type="Proteomes" id="UP000249842"/>
    </source>
</evidence>
<feature type="transmembrane region" description="Helical" evidence="2">
    <location>
        <begin position="73"/>
        <end position="97"/>
    </location>
</feature>
<keyword evidence="2" id="KW-0472">Membrane</keyword>